<comment type="caution">
    <text evidence="5">The sequence shown here is derived from an EMBL/GenBank/DDBJ whole genome shotgun (WGS) entry which is preliminary data.</text>
</comment>
<evidence type="ECO:0000313" key="5">
    <source>
        <dbReference type="EMBL" id="MIK94599.1"/>
    </source>
</evidence>
<feature type="domain" description="ZinT" evidence="3">
    <location>
        <begin position="48"/>
        <end position="211"/>
    </location>
</feature>
<dbReference type="Proteomes" id="UP000885283">
    <property type="component" value="Unassembled WGS sequence"/>
</dbReference>
<gene>
    <name evidence="5" type="ORF">KO51_24725</name>
    <name evidence="4" type="ORF">NL99_22805</name>
</gene>
<dbReference type="EMBL" id="AAACVH010000051">
    <property type="protein sequence ID" value="EAA8667723.1"/>
    <property type="molecule type" value="Genomic_DNA"/>
</dbReference>
<dbReference type="InterPro" id="IPR012674">
    <property type="entry name" value="Calycin"/>
</dbReference>
<dbReference type="SUPFAM" id="SSF50814">
    <property type="entry name" value="Lipocalins"/>
    <property type="match status" value="1"/>
</dbReference>
<keyword evidence="2" id="KW-0862">Zinc</keyword>
<evidence type="ECO:0000256" key="2">
    <source>
        <dbReference type="ARBA" id="ARBA00022833"/>
    </source>
</evidence>
<evidence type="ECO:0000256" key="1">
    <source>
        <dbReference type="ARBA" id="ARBA00022729"/>
    </source>
</evidence>
<sequence length="215" mass="23431">MQMISITIRITHSGRISIMLLRHIRSSVSFIPAIIVAAGLSLSAVAGVHAEDLTPWKGSWVSAVSLLNTSAVDSDLQAAYELQGKKDGITAQEWKTNKLSKWNTAIKGVTVDDDAITFTLGDGSQVTGKYTYAGAVTTTYGEHELQWSKFTSEDEGAWRAVMLMQPEISEDHTALTHFHFRYGNDGFEPLQDATVFPTMVAPDTTAAQFAADFAE</sequence>
<protein>
    <recommendedName>
        <fullName evidence="3">ZinT domain-containing protein</fullName>
    </recommendedName>
</protein>
<reference evidence="5" key="1">
    <citation type="submission" date="2018-08" db="EMBL/GenBank/DDBJ databases">
        <authorList>
            <consortium name="GenomeTrakr network: Whole genome sequencing for foodborne pathogen traceback"/>
        </authorList>
    </citation>
    <scope>NUCLEOTIDE SEQUENCE [LARGE SCALE GENOMIC DNA]</scope>
    <source>
        <strain evidence="5">FLUFL-1338</strain>
        <strain evidence="4">FLUFL-367</strain>
    </source>
</reference>
<evidence type="ECO:0000313" key="4">
    <source>
        <dbReference type="EMBL" id="EAA8667723.1"/>
    </source>
</evidence>
<dbReference type="Pfam" id="PF09223">
    <property type="entry name" value="ZinT"/>
    <property type="match status" value="1"/>
</dbReference>
<dbReference type="EMBL" id="RSMR01000043">
    <property type="protein sequence ID" value="MIK94599.1"/>
    <property type="molecule type" value="Genomic_DNA"/>
</dbReference>
<dbReference type="AlphaFoldDB" id="A0A3R0CMR2"/>
<name>A0A3R0CMR2_SALER</name>
<dbReference type="Proteomes" id="UP000839834">
    <property type="component" value="Unassembled WGS sequence"/>
</dbReference>
<accession>A0A3R0CMR2</accession>
<dbReference type="GO" id="GO:0008270">
    <property type="term" value="F:zinc ion binding"/>
    <property type="evidence" value="ECO:0007669"/>
    <property type="project" value="InterPro"/>
</dbReference>
<dbReference type="InterPro" id="IPR015304">
    <property type="entry name" value="ZinT_dom"/>
</dbReference>
<evidence type="ECO:0000259" key="3">
    <source>
        <dbReference type="Pfam" id="PF09223"/>
    </source>
</evidence>
<dbReference type="Gene3D" id="2.40.128.20">
    <property type="match status" value="1"/>
</dbReference>
<keyword evidence="1" id="KW-0732">Signal</keyword>
<proteinExistence type="predicted"/>
<organism evidence="5">
    <name type="scientific">Salmonella enterica</name>
    <name type="common">Salmonella choleraesuis</name>
    <dbReference type="NCBI Taxonomy" id="28901"/>
    <lineage>
        <taxon>Bacteria</taxon>
        <taxon>Pseudomonadati</taxon>
        <taxon>Pseudomonadota</taxon>
        <taxon>Gammaproteobacteria</taxon>
        <taxon>Enterobacterales</taxon>
        <taxon>Enterobacteriaceae</taxon>
        <taxon>Salmonella</taxon>
    </lineage>
</organism>